<protein>
    <recommendedName>
        <fullName evidence="2">Recombination endonuclease VII</fullName>
    </recommendedName>
</protein>
<dbReference type="InterPro" id="IPR044925">
    <property type="entry name" value="His-Me_finger_sf"/>
</dbReference>
<dbReference type="InterPro" id="IPR004211">
    <property type="entry name" value="Endonuclease_7"/>
</dbReference>
<evidence type="ECO:0008006" key="2">
    <source>
        <dbReference type="Google" id="ProtNLM"/>
    </source>
</evidence>
<accession>A0A0F9R921</accession>
<dbReference type="EMBL" id="LAZR01001069">
    <property type="protein sequence ID" value="KKN51304.1"/>
    <property type="molecule type" value="Genomic_DNA"/>
</dbReference>
<sequence length="148" mass="17127">MKKCSRCGETKTLDDFPKHKQCRDGHIGVCKLCRYDDRKKWLKNGGNKRDAAIARKYRTTRKEKESRLMREYGLSSAEWQILFDGQKGKCLICDTYQADLKQTLNVDHCHTTGRVRGLLCGPCNQALGIMRDDRNIVLRMVKYIDGHC</sequence>
<proteinExistence type="predicted"/>
<evidence type="ECO:0000313" key="1">
    <source>
        <dbReference type="EMBL" id="KKN51304.1"/>
    </source>
</evidence>
<dbReference type="Gene3D" id="3.40.1800.10">
    <property type="entry name" value="His-Me finger endonucleases"/>
    <property type="match status" value="1"/>
</dbReference>
<gene>
    <name evidence="1" type="ORF">LCGC14_0624120</name>
</gene>
<dbReference type="Pfam" id="PF02945">
    <property type="entry name" value="Endonuclease_7"/>
    <property type="match status" value="1"/>
</dbReference>
<dbReference type="InterPro" id="IPR038563">
    <property type="entry name" value="Endonuclease_7_sf"/>
</dbReference>
<name>A0A0F9R921_9ZZZZ</name>
<comment type="caution">
    <text evidence="1">The sequence shown here is derived from an EMBL/GenBank/DDBJ whole genome shotgun (WGS) entry which is preliminary data.</text>
</comment>
<organism evidence="1">
    <name type="scientific">marine sediment metagenome</name>
    <dbReference type="NCBI Taxonomy" id="412755"/>
    <lineage>
        <taxon>unclassified sequences</taxon>
        <taxon>metagenomes</taxon>
        <taxon>ecological metagenomes</taxon>
    </lineage>
</organism>
<reference evidence="1" key="1">
    <citation type="journal article" date="2015" name="Nature">
        <title>Complex archaea that bridge the gap between prokaryotes and eukaryotes.</title>
        <authorList>
            <person name="Spang A."/>
            <person name="Saw J.H."/>
            <person name="Jorgensen S.L."/>
            <person name="Zaremba-Niedzwiedzka K."/>
            <person name="Martijn J."/>
            <person name="Lind A.E."/>
            <person name="van Eijk R."/>
            <person name="Schleper C."/>
            <person name="Guy L."/>
            <person name="Ettema T.J."/>
        </authorList>
    </citation>
    <scope>NUCLEOTIDE SEQUENCE</scope>
</reference>
<dbReference type="SUPFAM" id="SSF54060">
    <property type="entry name" value="His-Me finger endonucleases"/>
    <property type="match status" value="1"/>
</dbReference>
<dbReference type="AlphaFoldDB" id="A0A0F9R921"/>